<evidence type="ECO:0000256" key="4">
    <source>
        <dbReference type="PROSITE-ProRule" id="PRU00175"/>
    </source>
</evidence>
<evidence type="ECO:0000259" key="5">
    <source>
        <dbReference type="PROSITE" id="PS50089"/>
    </source>
</evidence>
<dbReference type="EnsemblMetazoa" id="BGLB030397-RC">
    <property type="protein sequence ID" value="BGLB030397-PC"/>
    <property type="gene ID" value="BGLB030397"/>
</dbReference>
<gene>
    <name evidence="6" type="primary">106062756</name>
</gene>
<dbReference type="Pfam" id="PF13920">
    <property type="entry name" value="zf-C3HC4_3"/>
    <property type="match status" value="1"/>
</dbReference>
<dbReference type="InterPro" id="IPR001370">
    <property type="entry name" value="BIR_rpt"/>
</dbReference>
<feature type="domain" description="RING-type" evidence="5">
    <location>
        <begin position="153"/>
        <end position="188"/>
    </location>
</feature>
<dbReference type="SUPFAM" id="SSF57924">
    <property type="entry name" value="Inhibitor of apoptosis (IAP) repeat"/>
    <property type="match status" value="1"/>
</dbReference>
<dbReference type="Gene3D" id="1.10.1170.10">
    <property type="entry name" value="Inhibitor Of Apoptosis Protein (2mihbC-IAP-1), Chain A"/>
    <property type="match status" value="1"/>
</dbReference>
<dbReference type="STRING" id="6526.A0A2C9LF30"/>
<name>A0A2C9LF30_BIOGL</name>
<dbReference type="EnsemblMetazoa" id="BGLB030397-RB">
    <property type="protein sequence ID" value="BGLB030397-PB"/>
    <property type="gene ID" value="BGLB030397"/>
</dbReference>
<dbReference type="InterPro" id="IPR001841">
    <property type="entry name" value="Znf_RING"/>
</dbReference>
<dbReference type="PROSITE" id="PS50089">
    <property type="entry name" value="ZF_RING_2"/>
    <property type="match status" value="1"/>
</dbReference>
<dbReference type="VEuPathDB" id="VectorBase:BGLB030397"/>
<organism evidence="6 7">
    <name type="scientific">Biomphalaria glabrata</name>
    <name type="common">Bloodfluke planorb</name>
    <name type="synonym">Freshwater snail</name>
    <dbReference type="NCBI Taxonomy" id="6526"/>
    <lineage>
        <taxon>Eukaryota</taxon>
        <taxon>Metazoa</taxon>
        <taxon>Spiralia</taxon>
        <taxon>Lophotrochozoa</taxon>
        <taxon>Mollusca</taxon>
        <taxon>Gastropoda</taxon>
        <taxon>Heterobranchia</taxon>
        <taxon>Euthyneura</taxon>
        <taxon>Panpulmonata</taxon>
        <taxon>Hygrophila</taxon>
        <taxon>Lymnaeoidea</taxon>
        <taxon>Planorbidae</taxon>
        <taxon>Biomphalaria</taxon>
    </lineage>
</organism>
<reference evidence="6" key="1">
    <citation type="submission" date="2020-05" db="UniProtKB">
        <authorList>
            <consortium name="EnsemblMetazoa"/>
        </authorList>
    </citation>
    <scope>IDENTIFICATION</scope>
    <source>
        <strain evidence="6">BB02</strain>
    </source>
</reference>
<dbReference type="Gene3D" id="3.30.40.10">
    <property type="entry name" value="Zinc/RING finger domain, C3HC4 (zinc finger)"/>
    <property type="match status" value="1"/>
</dbReference>
<accession>A0A2C9LF30</accession>
<keyword evidence="3" id="KW-0862">Zinc</keyword>
<protein>
    <recommendedName>
        <fullName evidence="5">RING-type domain-containing protein</fullName>
    </recommendedName>
</protein>
<dbReference type="SMART" id="SM00184">
    <property type="entry name" value="RING"/>
    <property type="match status" value="1"/>
</dbReference>
<sequence length="229" mass="25671">MSELITSRNSLLTSTTFRKPHQRLDSLSSLKAHPLFSHTLIATAGFYNKGGELFCYRCGLHVPYRELNASTFREHRKYSHICAPFQPADDIVSEVEAVVEKLHLKNEITLSPVEADHLSKNKEQNAGKDELDKTVVYSLLKRENAYLKEKTICCSCYSVEASYIILPCGHLGACRDCIKTLERCPICQITVLDATKLKLEVESEDGETVVLTFGDADDKDVKGIQFNLA</sequence>
<keyword evidence="2 4" id="KW-0479">Metal-binding</keyword>
<dbReference type="InterPro" id="IPR013083">
    <property type="entry name" value="Znf_RING/FYVE/PHD"/>
</dbReference>
<dbReference type="AlphaFoldDB" id="A0A2C9LF30"/>
<dbReference type="GO" id="GO:0008270">
    <property type="term" value="F:zinc ion binding"/>
    <property type="evidence" value="ECO:0007669"/>
    <property type="project" value="UniProtKB-KW"/>
</dbReference>
<evidence type="ECO:0000313" key="7">
    <source>
        <dbReference type="Proteomes" id="UP000076420"/>
    </source>
</evidence>
<dbReference type="OrthoDB" id="10251804at2759"/>
<evidence type="ECO:0000313" key="6">
    <source>
        <dbReference type="EnsemblMetazoa" id="BGLB030397-PC"/>
    </source>
</evidence>
<dbReference type="KEGG" id="bgt:106062756"/>
<dbReference type="Proteomes" id="UP000076420">
    <property type="component" value="Unassembled WGS sequence"/>
</dbReference>
<evidence type="ECO:0000256" key="3">
    <source>
        <dbReference type="ARBA" id="ARBA00022833"/>
    </source>
</evidence>
<dbReference type="RefSeq" id="XP_013076516.2">
    <property type="nucleotide sequence ID" value="XM_013221062.2"/>
</dbReference>
<evidence type="ECO:0000256" key="1">
    <source>
        <dbReference type="ARBA" id="ARBA00006672"/>
    </source>
</evidence>
<dbReference type="RefSeq" id="XP_013076517.2">
    <property type="nucleotide sequence ID" value="XM_013221063.2"/>
</dbReference>
<dbReference type="EnsemblMetazoa" id="BGLB030397-RA">
    <property type="protein sequence ID" value="BGLB030397-PA"/>
    <property type="gene ID" value="BGLB030397"/>
</dbReference>
<dbReference type="VEuPathDB" id="VectorBase:BGLAX_035904"/>
<keyword evidence="2 4" id="KW-0863">Zinc-finger</keyword>
<evidence type="ECO:0000256" key="2">
    <source>
        <dbReference type="ARBA" id="ARBA00022771"/>
    </source>
</evidence>
<proteinExistence type="inferred from homology"/>
<comment type="similarity">
    <text evidence="1">Belongs to the IAP family.</text>
</comment>
<dbReference type="PROSITE" id="PS50143">
    <property type="entry name" value="BIR_REPEAT_2"/>
    <property type="match status" value="1"/>
</dbReference>